<dbReference type="PROSITE" id="PS50850">
    <property type="entry name" value="MFS"/>
    <property type="match status" value="1"/>
</dbReference>
<keyword evidence="4 6" id="KW-1133">Transmembrane helix</keyword>
<comment type="subcellular location">
    <subcellularLocation>
        <location evidence="1">Cell membrane</location>
        <topology evidence="1">Multi-pass membrane protein</topology>
    </subcellularLocation>
</comment>
<evidence type="ECO:0000256" key="4">
    <source>
        <dbReference type="ARBA" id="ARBA00022989"/>
    </source>
</evidence>
<feature type="transmembrane region" description="Helical" evidence="6">
    <location>
        <begin position="327"/>
        <end position="345"/>
    </location>
</feature>
<feature type="transmembrane region" description="Helical" evidence="6">
    <location>
        <begin position="262"/>
        <end position="284"/>
    </location>
</feature>
<dbReference type="InterPro" id="IPR024671">
    <property type="entry name" value="Atg22-like"/>
</dbReference>
<feature type="transmembrane region" description="Helical" evidence="6">
    <location>
        <begin position="390"/>
        <end position="410"/>
    </location>
</feature>
<accession>A0ABW1T361</accession>
<sequence length="454" mass="48711">MSAVSTASQIDPVERRREQRGWYWYDFANSAFVTTTATVLAGPYITSVAKTAACGTSEGDCDVPLTVLGLSVSPGALYFYAITITTILSAFILPVVGAFADRSGTKKRLLAGFAWAGSFFAALLFFVSGGNWLLGVLAMMGASLCLGASLVVYDAILIEIATPDERDGVSSRGWALGYVGGALLLVINLALLTVMKDDQGLAARICMLTAAAWWAGFTFVPFVRLRNRPPVNVEKLDGGALGRSFGQLWHTLQHARAYPMTLLFLVAYLFFNDGVQTVIYASSVYGSEELGFETDVLFIAILTVQIVAIFGALLLGRLAGRFGAKRVVLGSLVAWMFVIAGGYLVPENAMVPFILLAASIGLVLGGTQALSRSLFSQLIPRGREAEYFSLYQAMERGTSWLGTLAFGLAFTIFGSYRIAIVLLVVFFVVGGILLSRVDVKRGIREAGNEMPAVV</sequence>
<gene>
    <name evidence="8" type="ORF">ACFQGU_11365</name>
</gene>
<dbReference type="SUPFAM" id="SSF103473">
    <property type="entry name" value="MFS general substrate transporter"/>
    <property type="match status" value="1"/>
</dbReference>
<protein>
    <submittedName>
        <fullName evidence="8">MFS transporter</fullName>
    </submittedName>
</protein>
<feature type="transmembrane region" description="Helical" evidence="6">
    <location>
        <begin position="132"/>
        <end position="153"/>
    </location>
</feature>
<proteinExistence type="predicted"/>
<evidence type="ECO:0000256" key="3">
    <source>
        <dbReference type="ARBA" id="ARBA00022692"/>
    </source>
</evidence>
<dbReference type="InterPro" id="IPR036259">
    <property type="entry name" value="MFS_trans_sf"/>
</dbReference>
<feature type="transmembrane region" description="Helical" evidence="6">
    <location>
        <begin position="201"/>
        <end position="223"/>
    </location>
</feature>
<keyword evidence="2" id="KW-0813">Transport</keyword>
<dbReference type="PANTHER" id="PTHR23519:SF1">
    <property type="entry name" value="AUTOPHAGY-RELATED PROTEIN 22"/>
    <property type="match status" value="1"/>
</dbReference>
<evidence type="ECO:0000259" key="7">
    <source>
        <dbReference type="PROSITE" id="PS50850"/>
    </source>
</evidence>
<evidence type="ECO:0000256" key="6">
    <source>
        <dbReference type="SAM" id="Phobius"/>
    </source>
</evidence>
<dbReference type="Gene3D" id="1.20.1250.20">
    <property type="entry name" value="MFS general substrate transporter like domains"/>
    <property type="match status" value="1"/>
</dbReference>
<dbReference type="Pfam" id="PF11700">
    <property type="entry name" value="ATG22"/>
    <property type="match status" value="1"/>
</dbReference>
<feature type="transmembrane region" description="Helical" evidence="6">
    <location>
        <begin position="416"/>
        <end position="434"/>
    </location>
</feature>
<feature type="transmembrane region" description="Helical" evidence="6">
    <location>
        <begin position="351"/>
        <end position="370"/>
    </location>
</feature>
<feature type="domain" description="Major facilitator superfamily (MFS) profile" evidence="7">
    <location>
        <begin position="260"/>
        <end position="454"/>
    </location>
</feature>
<dbReference type="InterPro" id="IPR020846">
    <property type="entry name" value="MFS_dom"/>
</dbReference>
<dbReference type="InterPro" id="IPR050495">
    <property type="entry name" value="ATG22/LtaA_families"/>
</dbReference>
<evidence type="ECO:0000313" key="8">
    <source>
        <dbReference type="EMBL" id="MFC6238478.1"/>
    </source>
</evidence>
<dbReference type="EMBL" id="JBHSTI010000008">
    <property type="protein sequence ID" value="MFC6238478.1"/>
    <property type="molecule type" value="Genomic_DNA"/>
</dbReference>
<evidence type="ECO:0000256" key="5">
    <source>
        <dbReference type="ARBA" id="ARBA00023136"/>
    </source>
</evidence>
<reference evidence="9" key="1">
    <citation type="journal article" date="2019" name="Int. J. Syst. Evol. Microbiol.">
        <title>The Global Catalogue of Microorganisms (GCM) 10K type strain sequencing project: providing services to taxonomists for standard genome sequencing and annotation.</title>
        <authorList>
            <consortium name="The Broad Institute Genomics Platform"/>
            <consortium name="The Broad Institute Genome Sequencing Center for Infectious Disease"/>
            <person name="Wu L."/>
            <person name="Ma J."/>
        </authorList>
    </citation>
    <scope>NUCLEOTIDE SEQUENCE [LARGE SCALE GENOMIC DNA]</scope>
    <source>
        <strain evidence="9">CGMCC 4.7317</strain>
    </source>
</reference>
<comment type="caution">
    <text evidence="8">The sequence shown here is derived from an EMBL/GenBank/DDBJ whole genome shotgun (WGS) entry which is preliminary data.</text>
</comment>
<name>A0ABW1T361_9ACTN</name>
<feature type="transmembrane region" description="Helical" evidence="6">
    <location>
        <begin position="296"/>
        <end position="315"/>
    </location>
</feature>
<keyword evidence="5 6" id="KW-0472">Membrane</keyword>
<feature type="transmembrane region" description="Helical" evidence="6">
    <location>
        <begin position="77"/>
        <end position="97"/>
    </location>
</feature>
<dbReference type="Proteomes" id="UP001596138">
    <property type="component" value="Unassembled WGS sequence"/>
</dbReference>
<keyword evidence="3 6" id="KW-0812">Transmembrane</keyword>
<organism evidence="8 9">
    <name type="scientific">Longivirga aurantiaca</name>
    <dbReference type="NCBI Taxonomy" id="1837743"/>
    <lineage>
        <taxon>Bacteria</taxon>
        <taxon>Bacillati</taxon>
        <taxon>Actinomycetota</taxon>
        <taxon>Actinomycetes</taxon>
        <taxon>Sporichthyales</taxon>
        <taxon>Sporichthyaceae</taxon>
        <taxon>Longivirga</taxon>
    </lineage>
</organism>
<keyword evidence="9" id="KW-1185">Reference proteome</keyword>
<dbReference type="RefSeq" id="WP_386766728.1">
    <property type="nucleotide sequence ID" value="NZ_JBHSTI010000008.1"/>
</dbReference>
<feature type="transmembrane region" description="Helical" evidence="6">
    <location>
        <begin position="174"/>
        <end position="195"/>
    </location>
</feature>
<evidence type="ECO:0000256" key="2">
    <source>
        <dbReference type="ARBA" id="ARBA00022448"/>
    </source>
</evidence>
<feature type="transmembrane region" description="Helical" evidence="6">
    <location>
        <begin position="109"/>
        <end position="126"/>
    </location>
</feature>
<dbReference type="PANTHER" id="PTHR23519">
    <property type="entry name" value="AUTOPHAGY-RELATED PROTEIN 22"/>
    <property type="match status" value="1"/>
</dbReference>
<evidence type="ECO:0000256" key="1">
    <source>
        <dbReference type="ARBA" id="ARBA00004651"/>
    </source>
</evidence>
<evidence type="ECO:0000313" key="9">
    <source>
        <dbReference type="Proteomes" id="UP001596138"/>
    </source>
</evidence>